<feature type="transmembrane region" description="Helical" evidence="2">
    <location>
        <begin position="151"/>
        <end position="172"/>
    </location>
</feature>
<protein>
    <submittedName>
        <fullName evidence="3">Sugar transporter</fullName>
    </submittedName>
</protein>
<feature type="transmembrane region" description="Helical" evidence="2">
    <location>
        <begin position="247"/>
        <end position="269"/>
    </location>
</feature>
<dbReference type="GO" id="GO:0015293">
    <property type="term" value="F:symporter activity"/>
    <property type="evidence" value="ECO:0007669"/>
    <property type="project" value="InterPro"/>
</dbReference>
<comment type="similarity">
    <text evidence="1">Belongs to the sodium:galactoside symporter (TC 2.A.2) family.</text>
</comment>
<evidence type="ECO:0000313" key="4">
    <source>
        <dbReference type="Proteomes" id="UP000265431"/>
    </source>
</evidence>
<keyword evidence="3" id="KW-0813">Transport</keyword>
<dbReference type="EMBL" id="QWGB01000005">
    <property type="protein sequence ID" value="RIJ23293.1"/>
    <property type="molecule type" value="Genomic_DNA"/>
</dbReference>
<feature type="transmembrane region" description="Helical" evidence="2">
    <location>
        <begin position="311"/>
        <end position="330"/>
    </location>
</feature>
<feature type="transmembrane region" description="Helical" evidence="2">
    <location>
        <begin position="402"/>
        <end position="420"/>
    </location>
</feature>
<reference evidence="3 4" key="1">
    <citation type="submission" date="2018-08" db="EMBL/GenBank/DDBJ databases">
        <title>Henriciella mobilis sp. nov., isolated from seawater.</title>
        <authorList>
            <person name="Cheng H."/>
            <person name="Wu Y.-H."/>
            <person name="Xu X.-W."/>
            <person name="Guo L.-L."/>
        </authorList>
    </citation>
    <scope>NUCLEOTIDE SEQUENCE [LARGE SCALE GENOMIC DNA]</scope>
    <source>
        <strain evidence="3 4">CCUG66934</strain>
    </source>
</reference>
<dbReference type="PANTHER" id="PTHR11328">
    <property type="entry name" value="MAJOR FACILITATOR SUPERFAMILY DOMAIN-CONTAINING PROTEIN"/>
    <property type="match status" value="1"/>
</dbReference>
<sequence>MVETGKPSLATRLAYGIGGAAGGIKNNGFEYVLLLFYSQIMGLSAVLVAAALWIALLIDAFSDPVVGYWSDNMRTKWGRRHPLMYTAMLPVAIAYFFVWNPPTELSGFNLFAWLLGFTVIVRLMYTFFEVPSTALAAELTQDYDERTSLMSFRYFFAWVGGLTVQIILFFFLLQPSEGDPSGFFHIPGWNTYGLIGASCILVSIAITSLGTHRHIPHLKAPPAARKLTPVKILGEIWETVSNPSFRALFIATLFGLLASGISATLNQYINGFFWEFTNDQIGGLTVAVYVSAILALVIAPPVGKAFGKKKAAIIIGFLAFTIAPMPVILRQFGLLPPNGSDALYYIVITVTIFDLALIIAYQMLAASMVADIVEQNELATGRRSEGIYFAGISFMRKLAQGMGVLTASGVLAVASITPGMRSAQASEESIRILGWGYALSLLTLWTIMMVCISFYRISREDHEANLEALRSGATAEPRFEKS</sequence>
<feature type="transmembrane region" description="Helical" evidence="2">
    <location>
        <begin position="342"/>
        <end position="361"/>
    </location>
</feature>
<feature type="transmembrane region" description="Helical" evidence="2">
    <location>
        <begin position="82"/>
        <end position="98"/>
    </location>
</feature>
<keyword evidence="4" id="KW-1185">Reference proteome</keyword>
<proteinExistence type="inferred from homology"/>
<keyword evidence="2" id="KW-0472">Membrane</keyword>
<accession>A0A399QWX0</accession>
<dbReference type="OrthoDB" id="7584869at2"/>
<dbReference type="AlphaFoldDB" id="A0A399QWX0"/>
<dbReference type="RefSeq" id="WP_119378482.1">
    <property type="nucleotide sequence ID" value="NZ_QWGB01000005.1"/>
</dbReference>
<feature type="transmembrane region" description="Helical" evidence="2">
    <location>
        <begin position="192"/>
        <end position="210"/>
    </location>
</feature>
<name>A0A399QWX0_9PROT</name>
<keyword evidence="3" id="KW-0762">Sugar transport</keyword>
<dbReference type="GO" id="GO:0008643">
    <property type="term" value="P:carbohydrate transport"/>
    <property type="evidence" value="ECO:0007669"/>
    <property type="project" value="InterPro"/>
</dbReference>
<feature type="transmembrane region" description="Helical" evidence="2">
    <location>
        <begin position="36"/>
        <end position="61"/>
    </location>
</feature>
<keyword evidence="2" id="KW-1133">Transmembrane helix</keyword>
<evidence type="ECO:0000313" key="3">
    <source>
        <dbReference type="EMBL" id="RIJ23293.1"/>
    </source>
</evidence>
<feature type="transmembrane region" description="Helical" evidence="2">
    <location>
        <begin position="110"/>
        <end position="130"/>
    </location>
</feature>
<gene>
    <name evidence="3" type="ORF">D1224_03180</name>
</gene>
<feature type="transmembrane region" description="Helical" evidence="2">
    <location>
        <begin position="432"/>
        <end position="455"/>
    </location>
</feature>
<dbReference type="GO" id="GO:0005886">
    <property type="term" value="C:plasma membrane"/>
    <property type="evidence" value="ECO:0007669"/>
    <property type="project" value="TreeGrafter"/>
</dbReference>
<dbReference type="PANTHER" id="PTHR11328:SF24">
    <property type="entry name" value="MAJOR FACILITATOR SUPERFAMILY (MFS) PROFILE DOMAIN-CONTAINING PROTEIN"/>
    <property type="match status" value="1"/>
</dbReference>
<evidence type="ECO:0000256" key="1">
    <source>
        <dbReference type="ARBA" id="ARBA00009617"/>
    </source>
</evidence>
<dbReference type="Pfam" id="PF13347">
    <property type="entry name" value="MFS_2"/>
    <property type="match status" value="1"/>
</dbReference>
<dbReference type="Proteomes" id="UP000265431">
    <property type="component" value="Unassembled WGS sequence"/>
</dbReference>
<dbReference type="SUPFAM" id="SSF103473">
    <property type="entry name" value="MFS general substrate transporter"/>
    <property type="match status" value="1"/>
</dbReference>
<dbReference type="InterPro" id="IPR039672">
    <property type="entry name" value="MFS_2"/>
</dbReference>
<keyword evidence="2" id="KW-0812">Transmembrane</keyword>
<dbReference type="InterPro" id="IPR036259">
    <property type="entry name" value="MFS_trans_sf"/>
</dbReference>
<feature type="transmembrane region" description="Helical" evidence="2">
    <location>
        <begin position="281"/>
        <end position="299"/>
    </location>
</feature>
<organism evidence="3 4">
    <name type="scientific">Henriciella barbarensis</name>
    <dbReference type="NCBI Taxonomy" id="86342"/>
    <lineage>
        <taxon>Bacteria</taxon>
        <taxon>Pseudomonadati</taxon>
        <taxon>Pseudomonadota</taxon>
        <taxon>Alphaproteobacteria</taxon>
        <taxon>Hyphomonadales</taxon>
        <taxon>Hyphomonadaceae</taxon>
        <taxon>Henriciella</taxon>
    </lineage>
</organism>
<comment type="caution">
    <text evidence="3">The sequence shown here is derived from an EMBL/GenBank/DDBJ whole genome shotgun (WGS) entry which is preliminary data.</text>
</comment>
<dbReference type="Gene3D" id="1.20.1250.20">
    <property type="entry name" value="MFS general substrate transporter like domains"/>
    <property type="match status" value="1"/>
</dbReference>
<evidence type="ECO:0000256" key="2">
    <source>
        <dbReference type="SAM" id="Phobius"/>
    </source>
</evidence>